<dbReference type="Proteomes" id="UP000789396">
    <property type="component" value="Unassembled WGS sequence"/>
</dbReference>
<evidence type="ECO:0000313" key="1">
    <source>
        <dbReference type="EMBL" id="CAG8531138.1"/>
    </source>
</evidence>
<dbReference type="EMBL" id="CAJVPZ010003500">
    <property type="protein sequence ID" value="CAG8531138.1"/>
    <property type="molecule type" value="Genomic_DNA"/>
</dbReference>
<accession>A0A9N9FGC1</accession>
<evidence type="ECO:0000313" key="2">
    <source>
        <dbReference type="Proteomes" id="UP000789396"/>
    </source>
</evidence>
<dbReference type="AlphaFoldDB" id="A0A9N9FGC1"/>
<proteinExistence type="predicted"/>
<gene>
    <name evidence="1" type="ORF">RFULGI_LOCUS3799</name>
</gene>
<comment type="caution">
    <text evidence="1">The sequence shown here is derived from an EMBL/GenBank/DDBJ whole genome shotgun (WGS) entry which is preliminary data.</text>
</comment>
<keyword evidence="2" id="KW-1185">Reference proteome</keyword>
<protein>
    <submittedName>
        <fullName evidence="1">4522_t:CDS:1</fullName>
    </submittedName>
</protein>
<reference evidence="1" key="1">
    <citation type="submission" date="2021-06" db="EMBL/GenBank/DDBJ databases">
        <authorList>
            <person name="Kallberg Y."/>
            <person name="Tangrot J."/>
            <person name="Rosling A."/>
        </authorList>
    </citation>
    <scope>NUCLEOTIDE SEQUENCE</scope>
    <source>
        <strain evidence="1">IN212</strain>
    </source>
</reference>
<name>A0A9N9FGC1_9GLOM</name>
<sequence>ESCIQGSLQKENCLDPIEVDPSTTKYNALTLPASKIPPTYIPNIPTYHVPNIPTPPSIPSVPKYNQRN</sequence>
<organism evidence="1 2">
    <name type="scientific">Racocetra fulgida</name>
    <dbReference type="NCBI Taxonomy" id="60492"/>
    <lineage>
        <taxon>Eukaryota</taxon>
        <taxon>Fungi</taxon>
        <taxon>Fungi incertae sedis</taxon>
        <taxon>Mucoromycota</taxon>
        <taxon>Glomeromycotina</taxon>
        <taxon>Glomeromycetes</taxon>
        <taxon>Diversisporales</taxon>
        <taxon>Gigasporaceae</taxon>
        <taxon>Racocetra</taxon>
    </lineage>
</organism>
<feature type="non-terminal residue" evidence="1">
    <location>
        <position position="1"/>
    </location>
</feature>